<protein>
    <submittedName>
        <fullName evidence="3">Chalcone-flavanone isomerase</fullName>
    </submittedName>
</protein>
<dbReference type="AlphaFoldDB" id="A0A518B882"/>
<dbReference type="InterPro" id="IPR036298">
    <property type="entry name" value="Chalcone_isomerase_sf"/>
</dbReference>
<dbReference type="Proteomes" id="UP000317093">
    <property type="component" value="Chromosome"/>
</dbReference>
<dbReference type="Pfam" id="PF16036">
    <property type="entry name" value="Chalcone_3"/>
    <property type="match status" value="1"/>
</dbReference>
<dbReference type="GO" id="GO:0016872">
    <property type="term" value="F:intramolecular lyase activity"/>
    <property type="evidence" value="ECO:0007669"/>
    <property type="project" value="InterPro"/>
</dbReference>
<feature type="signal peptide" evidence="1">
    <location>
        <begin position="1"/>
        <end position="18"/>
    </location>
</feature>
<evidence type="ECO:0000313" key="4">
    <source>
        <dbReference type="Proteomes" id="UP000317093"/>
    </source>
</evidence>
<feature type="chain" id="PRO_5021764599" evidence="1">
    <location>
        <begin position="19"/>
        <end position="193"/>
    </location>
</feature>
<dbReference type="Gene3D" id="3.50.70.10">
    <property type="match status" value="1"/>
</dbReference>
<evidence type="ECO:0000313" key="3">
    <source>
        <dbReference type="EMBL" id="QDU63179.1"/>
    </source>
</evidence>
<dbReference type="InterPro" id="IPR016087">
    <property type="entry name" value="Chalcone_isomerase"/>
</dbReference>
<evidence type="ECO:0000259" key="2">
    <source>
        <dbReference type="Pfam" id="PF16036"/>
    </source>
</evidence>
<keyword evidence="4" id="KW-1185">Reference proteome</keyword>
<feature type="domain" description="Chalcone isomerase" evidence="2">
    <location>
        <begin position="29"/>
        <end position="189"/>
    </location>
</feature>
<dbReference type="KEGG" id="knv:Pan216_40540"/>
<keyword evidence="3" id="KW-0413">Isomerase</keyword>
<proteinExistence type="predicted"/>
<dbReference type="InterPro" id="IPR016088">
    <property type="entry name" value="Chalcone_isomerase_3-sand"/>
</dbReference>
<dbReference type="EMBL" id="CP036279">
    <property type="protein sequence ID" value="QDU63179.1"/>
    <property type="molecule type" value="Genomic_DNA"/>
</dbReference>
<keyword evidence="1" id="KW-0732">Signal</keyword>
<organism evidence="3 4">
    <name type="scientific">Kolteria novifilia</name>
    <dbReference type="NCBI Taxonomy" id="2527975"/>
    <lineage>
        <taxon>Bacteria</taxon>
        <taxon>Pseudomonadati</taxon>
        <taxon>Planctomycetota</taxon>
        <taxon>Planctomycetia</taxon>
        <taxon>Kolteriales</taxon>
        <taxon>Kolteriaceae</taxon>
        <taxon>Kolteria</taxon>
    </lineage>
</organism>
<dbReference type="PANTHER" id="PTHR47698">
    <property type="entry name" value="FATTY-ACID-BINDING PROTEIN 3, CHLOROPLASTIC"/>
    <property type="match status" value="1"/>
</dbReference>
<name>A0A518B882_9BACT</name>
<dbReference type="PANTHER" id="PTHR47698:SF2">
    <property type="entry name" value="FATTY-ACID-BINDING PROTEIN 3, CHLOROPLASTIC"/>
    <property type="match status" value="1"/>
</dbReference>
<gene>
    <name evidence="3" type="ORF">Pan216_40540</name>
</gene>
<sequence precursor="true">MRTTALMLLGMTATIAMAQQRVPAPGSQVSFPAQVSLNIGDQPMPLDLTGTATRTKLVFNVYAMGSYVTKDSQVRSADELASINEPKALHLVLERNVAGSTMAQAVKRSIRANYPRGFDREVKQLVDFMTSRSVKQGDNVWIIHRPGIGLEISMGKSGRTLIPNEKFSKTIWDIYLGPKNMGAHIKSGLTSRL</sequence>
<dbReference type="OrthoDB" id="285937at2"/>
<evidence type="ECO:0000256" key="1">
    <source>
        <dbReference type="SAM" id="SignalP"/>
    </source>
</evidence>
<dbReference type="RefSeq" id="WP_145260444.1">
    <property type="nucleotide sequence ID" value="NZ_CP036279.1"/>
</dbReference>
<reference evidence="3 4" key="1">
    <citation type="submission" date="2019-02" db="EMBL/GenBank/DDBJ databases">
        <title>Deep-cultivation of Planctomycetes and their phenomic and genomic characterization uncovers novel biology.</title>
        <authorList>
            <person name="Wiegand S."/>
            <person name="Jogler M."/>
            <person name="Boedeker C."/>
            <person name="Pinto D."/>
            <person name="Vollmers J."/>
            <person name="Rivas-Marin E."/>
            <person name="Kohn T."/>
            <person name="Peeters S.H."/>
            <person name="Heuer A."/>
            <person name="Rast P."/>
            <person name="Oberbeckmann S."/>
            <person name="Bunk B."/>
            <person name="Jeske O."/>
            <person name="Meyerdierks A."/>
            <person name="Storesund J.E."/>
            <person name="Kallscheuer N."/>
            <person name="Luecker S."/>
            <person name="Lage O.M."/>
            <person name="Pohl T."/>
            <person name="Merkel B.J."/>
            <person name="Hornburger P."/>
            <person name="Mueller R.-W."/>
            <person name="Bruemmer F."/>
            <person name="Labrenz M."/>
            <person name="Spormann A.M."/>
            <person name="Op den Camp H."/>
            <person name="Overmann J."/>
            <person name="Amann R."/>
            <person name="Jetten M.S.M."/>
            <person name="Mascher T."/>
            <person name="Medema M.H."/>
            <person name="Devos D.P."/>
            <person name="Kaster A.-K."/>
            <person name="Ovreas L."/>
            <person name="Rohde M."/>
            <person name="Galperin M.Y."/>
            <person name="Jogler C."/>
        </authorList>
    </citation>
    <scope>NUCLEOTIDE SEQUENCE [LARGE SCALE GENOMIC DNA]</scope>
    <source>
        <strain evidence="3 4">Pan216</strain>
    </source>
</reference>
<accession>A0A518B882</accession>
<dbReference type="SUPFAM" id="SSF54626">
    <property type="entry name" value="Chalcone isomerase"/>
    <property type="match status" value="1"/>
</dbReference>